<dbReference type="RefSeq" id="XP_028471732.1">
    <property type="nucleotide sequence ID" value="XM_028620993.1"/>
</dbReference>
<feature type="compositionally biased region" description="Low complexity" evidence="1">
    <location>
        <begin position="57"/>
        <end position="72"/>
    </location>
</feature>
<comment type="caution">
    <text evidence="2">The sequence shown here is derived from an EMBL/GenBank/DDBJ whole genome shotgun (WGS) entry which is preliminary data.</text>
</comment>
<evidence type="ECO:0000313" key="3">
    <source>
        <dbReference type="Proteomes" id="UP000279236"/>
    </source>
</evidence>
<reference evidence="2 3" key="1">
    <citation type="submission" date="2018-11" db="EMBL/GenBank/DDBJ databases">
        <title>Genome sequence of Apiotrichum porosum DSM 27194.</title>
        <authorList>
            <person name="Aliyu H."/>
            <person name="Gorte O."/>
            <person name="Ochsenreither K."/>
        </authorList>
    </citation>
    <scope>NUCLEOTIDE SEQUENCE [LARGE SCALE GENOMIC DNA]</scope>
    <source>
        <strain evidence="2 3">DSM 27194</strain>
    </source>
</reference>
<dbReference type="EMBL" id="RSCE01000023">
    <property type="protein sequence ID" value="RSH76585.1"/>
    <property type="molecule type" value="Genomic_DNA"/>
</dbReference>
<accession>A0A427XCL1</accession>
<name>A0A427XCL1_9TREE</name>
<evidence type="ECO:0000313" key="2">
    <source>
        <dbReference type="EMBL" id="RSH76585.1"/>
    </source>
</evidence>
<gene>
    <name evidence="2" type="ORF">EHS24_005470</name>
</gene>
<feature type="region of interest" description="Disordered" evidence="1">
    <location>
        <begin position="122"/>
        <end position="153"/>
    </location>
</feature>
<keyword evidence="3" id="KW-1185">Reference proteome</keyword>
<organism evidence="2 3">
    <name type="scientific">Apiotrichum porosum</name>
    <dbReference type="NCBI Taxonomy" id="105984"/>
    <lineage>
        <taxon>Eukaryota</taxon>
        <taxon>Fungi</taxon>
        <taxon>Dikarya</taxon>
        <taxon>Basidiomycota</taxon>
        <taxon>Agaricomycotina</taxon>
        <taxon>Tremellomycetes</taxon>
        <taxon>Trichosporonales</taxon>
        <taxon>Trichosporonaceae</taxon>
        <taxon>Apiotrichum</taxon>
    </lineage>
</organism>
<dbReference type="GeneID" id="39590013"/>
<protein>
    <submittedName>
        <fullName evidence="2">Uncharacterized protein</fullName>
    </submittedName>
</protein>
<dbReference type="AlphaFoldDB" id="A0A427XCL1"/>
<feature type="region of interest" description="Disordered" evidence="1">
    <location>
        <begin position="57"/>
        <end position="91"/>
    </location>
</feature>
<evidence type="ECO:0000256" key="1">
    <source>
        <dbReference type="SAM" id="MobiDB-lite"/>
    </source>
</evidence>
<sequence length="153" mass="15622">MPRTDFQGSVNMGRFDSAVQYMKQLGDPSVPNAPLPAPNAPLPAPNAALLAPNAALPAPNAALPAPNAALPAPQSPKNDTPDIPRPPGCQRLSDSQVAVVNAAQDTLSICLGSLPSLADFRRQAAQSADLSEPTTSGPDVNDTAALSPTSKPQ</sequence>
<dbReference type="Proteomes" id="UP000279236">
    <property type="component" value="Unassembled WGS sequence"/>
</dbReference>
<proteinExistence type="predicted"/>
<feature type="compositionally biased region" description="Polar residues" evidence="1">
    <location>
        <begin position="124"/>
        <end position="153"/>
    </location>
</feature>